<dbReference type="GO" id="GO:0012507">
    <property type="term" value="C:ER to Golgi transport vesicle membrane"/>
    <property type="evidence" value="ECO:0007669"/>
    <property type="project" value="TreeGrafter"/>
</dbReference>
<name>A0AA38NTX7_9AGAR</name>
<gene>
    <name evidence="14" type="ORF">GGU10DRAFT_280920</name>
</gene>
<evidence type="ECO:0000256" key="7">
    <source>
        <dbReference type="ARBA" id="ARBA00023034"/>
    </source>
</evidence>
<evidence type="ECO:0000256" key="1">
    <source>
        <dbReference type="ARBA" id="ARBA00004163"/>
    </source>
</evidence>
<dbReference type="AlphaFoldDB" id="A0AA38NTX7"/>
<evidence type="ECO:0000256" key="9">
    <source>
        <dbReference type="ARBA" id="ARBA00037983"/>
    </source>
</evidence>
<evidence type="ECO:0000256" key="12">
    <source>
        <dbReference type="SAM" id="Coils"/>
    </source>
</evidence>
<evidence type="ECO:0000313" key="14">
    <source>
        <dbReference type="EMBL" id="KAJ3791014.1"/>
    </source>
</evidence>
<keyword evidence="7" id="KW-0333">Golgi apparatus</keyword>
<evidence type="ECO:0000256" key="2">
    <source>
        <dbReference type="ARBA" id="ARBA00004409"/>
    </source>
</evidence>
<evidence type="ECO:0000256" key="11">
    <source>
        <dbReference type="PIRNR" id="PIRNR028865"/>
    </source>
</evidence>
<accession>A0AA38NTX7</accession>
<dbReference type="GO" id="GO:0031201">
    <property type="term" value="C:SNARE complex"/>
    <property type="evidence" value="ECO:0007669"/>
    <property type="project" value="TreeGrafter"/>
</dbReference>
<dbReference type="PANTHER" id="PTHR21230">
    <property type="entry name" value="VESICLE TRANSPORT V-SNARE PROTEIN VTI1-RELATED"/>
    <property type="match status" value="1"/>
</dbReference>
<dbReference type="PANTHER" id="PTHR21230:SF1">
    <property type="entry name" value="GOLGI SNAP RECEPTOR COMPLEX MEMBER 2"/>
    <property type="match status" value="1"/>
</dbReference>
<evidence type="ECO:0000256" key="3">
    <source>
        <dbReference type="ARBA" id="ARBA00022448"/>
    </source>
</evidence>
<evidence type="ECO:0000256" key="5">
    <source>
        <dbReference type="ARBA" id="ARBA00022927"/>
    </source>
</evidence>
<comment type="subcellular location">
    <subcellularLocation>
        <location evidence="1">Endoplasmic reticulum membrane</location>
        <topology evidence="1">Single-pass type IV membrane protein</topology>
    </subcellularLocation>
    <subcellularLocation>
        <location evidence="2">Golgi apparatus membrane</location>
        <topology evidence="2">Single-pass type IV membrane protein</topology>
    </subcellularLocation>
</comment>
<comment type="caution">
    <text evidence="14">The sequence shown here is derived from an EMBL/GenBank/DDBJ whole genome shotgun (WGS) entry which is preliminary data.</text>
</comment>
<keyword evidence="14" id="KW-0675">Receptor</keyword>
<organism evidence="14 15">
    <name type="scientific">Lentinula aff. detonsa</name>
    <dbReference type="NCBI Taxonomy" id="2804958"/>
    <lineage>
        <taxon>Eukaryota</taxon>
        <taxon>Fungi</taxon>
        <taxon>Dikarya</taxon>
        <taxon>Basidiomycota</taxon>
        <taxon>Agaricomycotina</taxon>
        <taxon>Agaricomycetes</taxon>
        <taxon>Agaricomycetidae</taxon>
        <taxon>Agaricales</taxon>
        <taxon>Marasmiineae</taxon>
        <taxon>Omphalotaceae</taxon>
        <taxon>Lentinula</taxon>
    </lineage>
</organism>
<dbReference type="Proteomes" id="UP001163798">
    <property type="component" value="Unassembled WGS sequence"/>
</dbReference>
<keyword evidence="4 13" id="KW-0812">Transmembrane</keyword>
<dbReference type="EMBL" id="MU793245">
    <property type="protein sequence ID" value="KAJ3791014.1"/>
    <property type="molecule type" value="Genomic_DNA"/>
</dbReference>
<dbReference type="GO" id="GO:0006906">
    <property type="term" value="P:vesicle fusion"/>
    <property type="evidence" value="ECO:0007669"/>
    <property type="project" value="TreeGrafter"/>
</dbReference>
<reference evidence="14" key="1">
    <citation type="submission" date="2022-08" db="EMBL/GenBank/DDBJ databases">
        <authorList>
            <consortium name="DOE Joint Genome Institute"/>
            <person name="Min B."/>
            <person name="Riley R."/>
            <person name="Sierra-Patev S."/>
            <person name="Naranjo-Ortiz M."/>
            <person name="Looney B."/>
            <person name="Konkel Z."/>
            <person name="Slot J.C."/>
            <person name="Sakamoto Y."/>
            <person name="Steenwyk J.L."/>
            <person name="Rokas A."/>
            <person name="Carro J."/>
            <person name="Camarero S."/>
            <person name="Ferreira P."/>
            <person name="Molpeceres G."/>
            <person name="Ruiz-Duenas F.J."/>
            <person name="Serrano A."/>
            <person name="Henrissat B."/>
            <person name="Drula E."/>
            <person name="Hughes K.W."/>
            <person name="Mata J.L."/>
            <person name="Ishikawa N.K."/>
            <person name="Vargas-Isla R."/>
            <person name="Ushijima S."/>
            <person name="Smith C.A."/>
            <person name="Ahrendt S."/>
            <person name="Andreopoulos W."/>
            <person name="He G."/>
            <person name="Labutti K."/>
            <person name="Lipzen A."/>
            <person name="Ng V."/>
            <person name="Sandor L."/>
            <person name="Barry K."/>
            <person name="Martinez A.T."/>
            <person name="Xiao Y."/>
            <person name="Gibbons J.G."/>
            <person name="Terashima K."/>
            <person name="Hibbett D.S."/>
            <person name="Grigoriev I.V."/>
        </authorList>
    </citation>
    <scope>NUCLEOTIDE SEQUENCE</scope>
    <source>
        <strain evidence="14">TFB10291</strain>
    </source>
</reference>
<dbReference type="CDD" id="cd15863">
    <property type="entry name" value="SNARE_GS27"/>
    <property type="match status" value="1"/>
</dbReference>
<feature type="coiled-coil region" evidence="12">
    <location>
        <begin position="69"/>
        <end position="103"/>
    </location>
</feature>
<dbReference type="GO" id="GO:0015031">
    <property type="term" value="P:protein transport"/>
    <property type="evidence" value="ECO:0007669"/>
    <property type="project" value="UniProtKB-KW"/>
</dbReference>
<evidence type="ECO:0000256" key="4">
    <source>
        <dbReference type="ARBA" id="ARBA00022692"/>
    </source>
</evidence>
<dbReference type="PIRSF" id="PIRSF028865">
    <property type="entry name" value="Membrin-2"/>
    <property type="match status" value="1"/>
</dbReference>
<evidence type="ECO:0000256" key="8">
    <source>
        <dbReference type="ARBA" id="ARBA00023136"/>
    </source>
</evidence>
<keyword evidence="6 13" id="KW-1133">Transmembrane helix</keyword>
<proteinExistence type="inferred from homology"/>
<evidence type="ECO:0000313" key="15">
    <source>
        <dbReference type="Proteomes" id="UP001163798"/>
    </source>
</evidence>
<keyword evidence="8 11" id="KW-0472">Membrane</keyword>
<dbReference type="GO" id="GO:0005484">
    <property type="term" value="F:SNAP receptor activity"/>
    <property type="evidence" value="ECO:0007669"/>
    <property type="project" value="InterPro"/>
</dbReference>
<sequence length="244" mass="28138">MNSLYTSGVRQTNSILADLERLRSGDNSASLLGQISASLAAMHRTIDDYDSMAKREMIKAKQEKAHMRVQKFRTDYTEMRNQFERLKAEVNAEKEAAHRAELITSTSLPSPSANARQRFQTTYSQNNTLHPELVSESPFRGPSPQPGFNLREQHALNEHSFIQQTESRLDEFLLQGREVLDNLKDQRNILKGTQRRLLDTANTLGLSRNVIGWIERRSTQDMYIFFGGAIFTFFCFFMIWKYFG</sequence>
<dbReference type="Pfam" id="PF12352">
    <property type="entry name" value="V-SNARE_C"/>
    <property type="match status" value="1"/>
</dbReference>
<dbReference type="GO" id="GO:0031902">
    <property type="term" value="C:late endosome membrane"/>
    <property type="evidence" value="ECO:0007669"/>
    <property type="project" value="TreeGrafter"/>
</dbReference>
<dbReference type="GO" id="GO:0005789">
    <property type="term" value="C:endoplasmic reticulum membrane"/>
    <property type="evidence" value="ECO:0007669"/>
    <property type="project" value="UniProtKB-SubCell"/>
</dbReference>
<dbReference type="InterPro" id="IPR027027">
    <property type="entry name" value="GOSR2/Membrin/Bos1"/>
</dbReference>
<feature type="transmembrane region" description="Helical" evidence="13">
    <location>
        <begin position="223"/>
        <end position="243"/>
    </location>
</feature>
<keyword evidence="5 11" id="KW-0653">Protein transport</keyword>
<protein>
    <recommendedName>
        <fullName evidence="10 11">Protein transport protein BOS1</fullName>
    </recommendedName>
</protein>
<keyword evidence="3 11" id="KW-0813">Transport</keyword>
<evidence type="ECO:0000256" key="10">
    <source>
        <dbReference type="ARBA" id="ARBA00040957"/>
    </source>
</evidence>
<comment type="function">
    <text evidence="11">SNARE required for protein transport between the ER and the Golgi complex.</text>
</comment>
<comment type="similarity">
    <text evidence="9 11">Belongs to the BOS1 family.</text>
</comment>
<dbReference type="GO" id="GO:0006888">
    <property type="term" value="P:endoplasmic reticulum to Golgi vesicle-mediated transport"/>
    <property type="evidence" value="ECO:0007669"/>
    <property type="project" value="TreeGrafter"/>
</dbReference>
<keyword evidence="15" id="KW-1185">Reference proteome</keyword>
<evidence type="ECO:0000256" key="13">
    <source>
        <dbReference type="SAM" id="Phobius"/>
    </source>
</evidence>
<dbReference type="GO" id="GO:0000139">
    <property type="term" value="C:Golgi membrane"/>
    <property type="evidence" value="ECO:0007669"/>
    <property type="project" value="UniProtKB-SubCell"/>
</dbReference>
<evidence type="ECO:0000256" key="6">
    <source>
        <dbReference type="ARBA" id="ARBA00022989"/>
    </source>
</evidence>
<dbReference type="GO" id="GO:0000149">
    <property type="term" value="F:SNARE binding"/>
    <property type="evidence" value="ECO:0007669"/>
    <property type="project" value="TreeGrafter"/>
</dbReference>
<keyword evidence="12" id="KW-0175">Coiled coil</keyword>